<dbReference type="Gene3D" id="3.30.2350.10">
    <property type="entry name" value="Pseudouridine synthase"/>
    <property type="match status" value="1"/>
</dbReference>
<dbReference type="PANTHER" id="PTHR21600:SF44">
    <property type="entry name" value="RIBOSOMAL LARGE SUBUNIT PSEUDOURIDINE SYNTHASE D"/>
    <property type="match status" value="1"/>
</dbReference>
<dbReference type="PANTHER" id="PTHR21600">
    <property type="entry name" value="MITOCHONDRIAL RNA PSEUDOURIDINE SYNTHASE"/>
    <property type="match status" value="1"/>
</dbReference>
<keyword evidence="8" id="KW-1185">Reference proteome</keyword>
<dbReference type="InterPro" id="IPR006225">
    <property type="entry name" value="PsdUridine_synth_RluC/D"/>
</dbReference>
<dbReference type="Proteomes" id="UP000321820">
    <property type="component" value="Chromosome"/>
</dbReference>
<dbReference type="Gene3D" id="3.10.290.10">
    <property type="entry name" value="RNA-binding S4 domain"/>
    <property type="match status" value="1"/>
</dbReference>
<evidence type="ECO:0000313" key="7">
    <source>
        <dbReference type="EMBL" id="QEE27212.1"/>
    </source>
</evidence>
<sequence>MPSKHMLPKGQRRRTVKHDYRIARDAARAAGLEEGIDPEHVIAPEQEIPIAERVIPQLDEEDLEAEDGVRSFAADAAANGMRLDAYLAKAIPDISRSRIQLLADNGQISVNGQKAKSSLKIKGGDQISIEGEPRPEPLRAFAEDIPLTVVYEDKDIAVIDKPAGMMVHAGAGATDDARNRGTLVNALLGHFGKLSGVGGEERPGIVHRLDKMTSGLIVVAKNDVMHRKLAQLFVDRKLDKTYLALVQGWLKKDAVTLDLPIARDLVHRTRMTTLRADGRSAVSHIKVVERIEGRFGKFTLVEVRIETGRTHQIRVHLQALGHPVVGDTLYGAAGSLRDGEERVPLDRNFLHAWKLHFSHPSTRKKLELTAELPDELTQILNMVKEPVKNRG</sequence>
<dbReference type="InterPro" id="IPR006224">
    <property type="entry name" value="PsdUridine_synth_RluA-like_CS"/>
</dbReference>
<reference evidence="7 8" key="1">
    <citation type="submission" date="2019-08" db="EMBL/GenBank/DDBJ databases">
        <title>Complete genome sequence of Terriglobus albidus strain ORNL.</title>
        <authorList>
            <person name="Podar M."/>
        </authorList>
    </citation>
    <scope>NUCLEOTIDE SEQUENCE [LARGE SCALE GENOMIC DNA]</scope>
    <source>
        <strain evidence="7 8">ORNL</strain>
    </source>
</reference>
<dbReference type="KEGG" id="talb:FTW19_03800"/>
<dbReference type="EC" id="5.4.99.-" evidence="5"/>
<dbReference type="Pfam" id="PF00849">
    <property type="entry name" value="PseudoU_synth_2"/>
    <property type="match status" value="1"/>
</dbReference>
<feature type="active site" evidence="3">
    <location>
        <position position="210"/>
    </location>
</feature>
<comment type="similarity">
    <text evidence="1 5">Belongs to the pseudouridine synthase RluA family.</text>
</comment>
<evidence type="ECO:0000256" key="3">
    <source>
        <dbReference type="PIRSR" id="PIRSR606225-1"/>
    </source>
</evidence>
<keyword evidence="4" id="KW-0694">RNA-binding</keyword>
<dbReference type="Pfam" id="PF01479">
    <property type="entry name" value="S4"/>
    <property type="match status" value="1"/>
</dbReference>
<evidence type="ECO:0000256" key="4">
    <source>
        <dbReference type="PROSITE-ProRule" id="PRU00182"/>
    </source>
</evidence>
<dbReference type="SMART" id="SM00363">
    <property type="entry name" value="S4"/>
    <property type="match status" value="1"/>
</dbReference>
<evidence type="ECO:0000259" key="6">
    <source>
        <dbReference type="SMART" id="SM00363"/>
    </source>
</evidence>
<evidence type="ECO:0000256" key="5">
    <source>
        <dbReference type="RuleBase" id="RU362028"/>
    </source>
</evidence>
<accession>A0A5B9E4N9</accession>
<dbReference type="InterPro" id="IPR036986">
    <property type="entry name" value="S4_RNA-bd_sf"/>
</dbReference>
<protein>
    <recommendedName>
        <fullName evidence="5">Pseudouridine synthase</fullName>
        <ecNumber evidence="5">5.4.99.-</ecNumber>
    </recommendedName>
</protein>
<evidence type="ECO:0000256" key="1">
    <source>
        <dbReference type="ARBA" id="ARBA00010876"/>
    </source>
</evidence>
<dbReference type="OrthoDB" id="9807829at2"/>
<dbReference type="InterPro" id="IPR006145">
    <property type="entry name" value="PsdUridine_synth_RsuA/RluA"/>
</dbReference>
<evidence type="ECO:0000313" key="8">
    <source>
        <dbReference type="Proteomes" id="UP000321820"/>
    </source>
</evidence>
<dbReference type="EMBL" id="CP042806">
    <property type="protein sequence ID" value="QEE27212.1"/>
    <property type="molecule type" value="Genomic_DNA"/>
</dbReference>
<dbReference type="GO" id="GO:0120159">
    <property type="term" value="F:rRNA pseudouridine synthase activity"/>
    <property type="evidence" value="ECO:0007669"/>
    <property type="project" value="UniProtKB-ARBA"/>
</dbReference>
<dbReference type="RefSeq" id="WP_147646405.1">
    <property type="nucleotide sequence ID" value="NZ_CP042806.1"/>
</dbReference>
<gene>
    <name evidence="7" type="ORF">FTW19_03800</name>
</gene>
<dbReference type="GO" id="GO:0000455">
    <property type="term" value="P:enzyme-directed rRNA pseudouridine synthesis"/>
    <property type="evidence" value="ECO:0007669"/>
    <property type="project" value="UniProtKB-ARBA"/>
</dbReference>
<keyword evidence="2 5" id="KW-0413">Isomerase</keyword>
<dbReference type="SUPFAM" id="SSF55120">
    <property type="entry name" value="Pseudouridine synthase"/>
    <property type="match status" value="1"/>
</dbReference>
<feature type="domain" description="RNA-binding S4" evidence="6">
    <location>
        <begin position="81"/>
        <end position="146"/>
    </location>
</feature>
<comment type="catalytic activity">
    <reaction evidence="5">
        <text>a uridine in RNA = a pseudouridine in RNA</text>
        <dbReference type="Rhea" id="RHEA:48348"/>
        <dbReference type="Rhea" id="RHEA-COMP:12068"/>
        <dbReference type="Rhea" id="RHEA-COMP:12069"/>
        <dbReference type="ChEBI" id="CHEBI:65314"/>
        <dbReference type="ChEBI" id="CHEBI:65315"/>
    </reaction>
</comment>
<dbReference type="PROSITE" id="PS50889">
    <property type="entry name" value="S4"/>
    <property type="match status" value="1"/>
</dbReference>
<comment type="function">
    <text evidence="5">Responsible for synthesis of pseudouridine from uracil.</text>
</comment>
<dbReference type="InterPro" id="IPR020103">
    <property type="entry name" value="PsdUridine_synth_cat_dom_sf"/>
</dbReference>
<dbReference type="SUPFAM" id="SSF55174">
    <property type="entry name" value="Alpha-L RNA-binding motif"/>
    <property type="match status" value="1"/>
</dbReference>
<dbReference type="CDD" id="cd02869">
    <property type="entry name" value="PseudoU_synth_RluA_like"/>
    <property type="match status" value="1"/>
</dbReference>
<dbReference type="InterPro" id="IPR002942">
    <property type="entry name" value="S4_RNA-bd"/>
</dbReference>
<proteinExistence type="inferred from homology"/>
<evidence type="ECO:0000256" key="2">
    <source>
        <dbReference type="ARBA" id="ARBA00023235"/>
    </source>
</evidence>
<dbReference type="NCBIfam" id="TIGR00005">
    <property type="entry name" value="rluA_subfam"/>
    <property type="match status" value="1"/>
</dbReference>
<organism evidence="7 8">
    <name type="scientific">Terriglobus albidus</name>
    <dbReference type="NCBI Taxonomy" id="1592106"/>
    <lineage>
        <taxon>Bacteria</taxon>
        <taxon>Pseudomonadati</taxon>
        <taxon>Acidobacteriota</taxon>
        <taxon>Terriglobia</taxon>
        <taxon>Terriglobales</taxon>
        <taxon>Acidobacteriaceae</taxon>
        <taxon>Terriglobus</taxon>
    </lineage>
</organism>
<dbReference type="GO" id="GO:0003723">
    <property type="term" value="F:RNA binding"/>
    <property type="evidence" value="ECO:0007669"/>
    <property type="project" value="UniProtKB-KW"/>
</dbReference>
<dbReference type="AlphaFoldDB" id="A0A5B9E4N9"/>
<name>A0A5B9E4N9_9BACT</name>
<dbReference type="CDD" id="cd00165">
    <property type="entry name" value="S4"/>
    <property type="match status" value="1"/>
</dbReference>
<dbReference type="InterPro" id="IPR050188">
    <property type="entry name" value="RluA_PseudoU_synthase"/>
</dbReference>
<dbReference type="PROSITE" id="PS01129">
    <property type="entry name" value="PSI_RLU"/>
    <property type="match status" value="1"/>
</dbReference>